<dbReference type="InterPro" id="IPR006015">
    <property type="entry name" value="Universal_stress_UspA"/>
</dbReference>
<name>A0A540VM61_9CHLR</name>
<feature type="domain" description="UspA" evidence="2">
    <location>
        <begin position="1"/>
        <end position="140"/>
    </location>
</feature>
<keyword evidence="4" id="KW-1185">Reference proteome</keyword>
<dbReference type="InParanoid" id="A0A540VM61"/>
<evidence type="ECO:0000256" key="1">
    <source>
        <dbReference type="ARBA" id="ARBA00008791"/>
    </source>
</evidence>
<dbReference type="SUPFAM" id="SSF52402">
    <property type="entry name" value="Adenine nucleotide alpha hydrolases-like"/>
    <property type="match status" value="2"/>
</dbReference>
<evidence type="ECO:0000259" key="2">
    <source>
        <dbReference type="Pfam" id="PF00582"/>
    </source>
</evidence>
<dbReference type="PRINTS" id="PR01438">
    <property type="entry name" value="UNVRSLSTRESS"/>
</dbReference>
<dbReference type="InterPro" id="IPR006016">
    <property type="entry name" value="UspA"/>
</dbReference>
<evidence type="ECO:0000313" key="3">
    <source>
        <dbReference type="EMBL" id="TQE97223.1"/>
    </source>
</evidence>
<dbReference type="Pfam" id="PF00582">
    <property type="entry name" value="Usp"/>
    <property type="match status" value="2"/>
</dbReference>
<gene>
    <name evidence="3" type="ORF">FKZ61_04195</name>
</gene>
<dbReference type="CDD" id="cd00293">
    <property type="entry name" value="USP-like"/>
    <property type="match status" value="2"/>
</dbReference>
<accession>A0A540VM61</accession>
<dbReference type="Gene3D" id="3.40.50.620">
    <property type="entry name" value="HUPs"/>
    <property type="match status" value="2"/>
</dbReference>
<protein>
    <submittedName>
        <fullName evidence="3">Universal stress protein</fullName>
    </submittedName>
</protein>
<dbReference type="Proteomes" id="UP000317371">
    <property type="component" value="Unassembled WGS sequence"/>
</dbReference>
<organism evidence="3 4">
    <name type="scientific">Litorilinea aerophila</name>
    <dbReference type="NCBI Taxonomy" id="1204385"/>
    <lineage>
        <taxon>Bacteria</taxon>
        <taxon>Bacillati</taxon>
        <taxon>Chloroflexota</taxon>
        <taxon>Caldilineae</taxon>
        <taxon>Caldilineales</taxon>
        <taxon>Caldilineaceae</taxon>
        <taxon>Litorilinea</taxon>
    </lineage>
</organism>
<dbReference type="OrthoDB" id="9808582at2"/>
<feature type="domain" description="UspA" evidence="2">
    <location>
        <begin position="154"/>
        <end position="295"/>
    </location>
</feature>
<dbReference type="RefSeq" id="WP_141608819.1">
    <property type="nucleotide sequence ID" value="NZ_VIGC02000004.1"/>
</dbReference>
<dbReference type="AlphaFoldDB" id="A0A540VM61"/>
<proteinExistence type="inferred from homology"/>
<evidence type="ECO:0000313" key="4">
    <source>
        <dbReference type="Proteomes" id="UP000317371"/>
    </source>
</evidence>
<reference evidence="3 4" key="1">
    <citation type="submission" date="2019-06" db="EMBL/GenBank/DDBJ databases">
        <title>Genome sequence of Litorilinea aerophila BAA-2444.</title>
        <authorList>
            <person name="Maclea K.S."/>
            <person name="Maurais E.G."/>
            <person name="Iannazzi L.C."/>
        </authorList>
    </citation>
    <scope>NUCLEOTIDE SEQUENCE [LARGE SCALE GENOMIC DNA]</scope>
    <source>
        <strain evidence="3 4">ATCC BAA-2444</strain>
    </source>
</reference>
<comment type="caution">
    <text evidence="3">The sequence shown here is derived from an EMBL/GenBank/DDBJ whole genome shotgun (WGS) entry which is preliminary data.</text>
</comment>
<dbReference type="EMBL" id="VIGC01000004">
    <property type="protein sequence ID" value="TQE97223.1"/>
    <property type="molecule type" value="Genomic_DNA"/>
</dbReference>
<comment type="similarity">
    <text evidence="1">Belongs to the universal stress protein A family.</text>
</comment>
<dbReference type="PANTHER" id="PTHR46268:SF6">
    <property type="entry name" value="UNIVERSAL STRESS PROTEIN UP12"/>
    <property type="match status" value="1"/>
</dbReference>
<dbReference type="InterPro" id="IPR014729">
    <property type="entry name" value="Rossmann-like_a/b/a_fold"/>
</dbReference>
<dbReference type="PANTHER" id="PTHR46268">
    <property type="entry name" value="STRESS RESPONSE PROTEIN NHAX"/>
    <property type="match status" value="1"/>
</dbReference>
<sequence>MFTHLLVPLDGSALAECVLPHVVAFARSFQARVTLLHVLDDEGFAEQDRPVDPLEWHLRKSEFQAYLDEVGKRLAAVGVETEKVILEGEPAQTIIDFARSQAVDLIVLSSHGKSGLNPWNVSNLVHKVVQRAITSLLIVRAYRTELCELGEFRYRRILLPLDGSVRAENVLAAATALAEASDATLVVAHVLPQLELVAREPLSAQDRQLVEQVRERNRREAEAYLEQLAARLPSNTSRHLLVSDDVEAALHDLVMEESIDLVILSAHGYSGQPRWPVGSVTANFIMYGTTPLLIVQDLGPDQQALLFAEHIAHQQGGVRIHVSRTSAHPTE</sequence>